<dbReference type="EMBL" id="LR862139">
    <property type="protein sequence ID" value="CAD1818456.1"/>
    <property type="molecule type" value="Genomic_DNA"/>
</dbReference>
<dbReference type="AlphaFoldDB" id="A0A6V7NJH8"/>
<feature type="signal peptide" evidence="1">
    <location>
        <begin position="1"/>
        <end position="21"/>
    </location>
</feature>
<organism evidence="2">
    <name type="scientific">Ananas comosus var. bracteatus</name>
    <name type="common">red pineapple</name>
    <dbReference type="NCBI Taxonomy" id="296719"/>
    <lineage>
        <taxon>Eukaryota</taxon>
        <taxon>Viridiplantae</taxon>
        <taxon>Streptophyta</taxon>
        <taxon>Embryophyta</taxon>
        <taxon>Tracheophyta</taxon>
        <taxon>Spermatophyta</taxon>
        <taxon>Magnoliopsida</taxon>
        <taxon>Liliopsida</taxon>
        <taxon>Poales</taxon>
        <taxon>Bromeliaceae</taxon>
        <taxon>Bromelioideae</taxon>
        <taxon>Ananas</taxon>
    </lineage>
</organism>
<keyword evidence="1" id="KW-0732">Signal</keyword>
<sequence length="126" mass="14403">MRTWYLRQIIAFLPLCSFAHACEGRSLQAGTPEIAIATYARPCGIGRRSGLPWGGSSLEWDVDYHGAIRHGAGQTAFGWVLYDWDLVTEHAMGTLKLLKWTWTRIVNNDIFTIFALRISDWLHFYV</sequence>
<protein>
    <submittedName>
        <fullName evidence="2">Uncharacterized protein</fullName>
    </submittedName>
</protein>
<reference evidence="2" key="1">
    <citation type="submission" date="2020-07" db="EMBL/GenBank/DDBJ databases">
        <authorList>
            <person name="Lin J."/>
        </authorList>
    </citation>
    <scope>NUCLEOTIDE SEQUENCE</scope>
</reference>
<evidence type="ECO:0000313" key="2">
    <source>
        <dbReference type="EMBL" id="CAD1818456.1"/>
    </source>
</evidence>
<accession>A0A6V7NJH8</accession>
<feature type="chain" id="PRO_5027705502" evidence="1">
    <location>
        <begin position="22"/>
        <end position="126"/>
    </location>
</feature>
<evidence type="ECO:0000256" key="1">
    <source>
        <dbReference type="SAM" id="SignalP"/>
    </source>
</evidence>
<proteinExistence type="predicted"/>
<name>A0A6V7NJH8_ANACO</name>
<gene>
    <name evidence="2" type="ORF">CB5_LOCUS1667</name>
</gene>